<dbReference type="RefSeq" id="WP_016354811.1">
    <property type="nucleotide sequence ID" value="NC_021294.1"/>
</dbReference>
<dbReference type="PANTHER" id="PTHR30238">
    <property type="entry name" value="MEMBRANE BOUND PREDICTED REDOX MODULATOR"/>
    <property type="match status" value="1"/>
</dbReference>
<dbReference type="EMBL" id="AP013059">
    <property type="protein sequence ID" value="BAN25381.1"/>
    <property type="molecule type" value="Genomic_DNA"/>
</dbReference>
<evidence type="ECO:0000313" key="9">
    <source>
        <dbReference type="Proteomes" id="UP000013966"/>
    </source>
</evidence>
<reference evidence="8 9" key="2">
    <citation type="journal article" date="2018" name="Int. J. Syst. Evol. Microbiol.">
        <title>Burkholderia insecticola sp. nov., a gut symbiotic bacterium of the bean bug Riptortus pedestris.</title>
        <authorList>
            <person name="Takeshita K."/>
            <person name="Tamaki H."/>
            <person name="Ohbayashi T."/>
            <person name="Meng X.-Y."/>
            <person name="Sone T."/>
            <person name="Mitani Y."/>
            <person name="Peeters C."/>
            <person name="Kikuchi Y."/>
            <person name="Vandamme P."/>
        </authorList>
    </citation>
    <scope>NUCLEOTIDE SEQUENCE [LARGE SCALE GENOMIC DNA]</scope>
    <source>
        <strain evidence="8">RPE64</strain>
    </source>
</reference>
<dbReference type="GO" id="GO:0016020">
    <property type="term" value="C:membrane"/>
    <property type="evidence" value="ECO:0007669"/>
    <property type="project" value="UniProtKB-SubCell"/>
</dbReference>
<protein>
    <submittedName>
        <fullName evidence="8">Integral membrane protein TerC</fullName>
    </submittedName>
</protein>
<feature type="transmembrane region" description="Helical" evidence="7">
    <location>
        <begin position="127"/>
        <end position="148"/>
    </location>
</feature>
<reference evidence="8 9" key="1">
    <citation type="journal article" date="2013" name="Genome Announc.">
        <title>Complete Genome Sequence of Burkholderia sp. Strain RPE64, Bacterial Symbiont of the Bean Bug Riptortus pedestris.</title>
        <authorList>
            <person name="Shibata T.F."/>
            <person name="Maeda T."/>
            <person name="Nikoh N."/>
            <person name="Yamaguchi K."/>
            <person name="Oshima K."/>
            <person name="Hattori M."/>
            <person name="Nishiyama T."/>
            <person name="Hasebe M."/>
            <person name="Fukatsu T."/>
            <person name="Kikuchi Y."/>
            <person name="Shigenobu S."/>
        </authorList>
    </citation>
    <scope>NUCLEOTIDE SEQUENCE [LARGE SCALE GENOMIC DNA]</scope>
</reference>
<evidence type="ECO:0000256" key="5">
    <source>
        <dbReference type="ARBA" id="ARBA00023136"/>
    </source>
</evidence>
<feature type="region of interest" description="Disordered" evidence="6">
    <location>
        <begin position="246"/>
        <end position="276"/>
    </location>
</feature>
<dbReference type="AlphaFoldDB" id="R4X0A4"/>
<keyword evidence="9" id="KW-1185">Reference proteome</keyword>
<proteinExistence type="inferred from homology"/>
<evidence type="ECO:0000256" key="2">
    <source>
        <dbReference type="ARBA" id="ARBA00007511"/>
    </source>
</evidence>
<organism evidence="8 9">
    <name type="scientific">Caballeronia insecticola</name>
    <dbReference type="NCBI Taxonomy" id="758793"/>
    <lineage>
        <taxon>Bacteria</taxon>
        <taxon>Pseudomonadati</taxon>
        <taxon>Pseudomonadota</taxon>
        <taxon>Betaproteobacteria</taxon>
        <taxon>Burkholderiales</taxon>
        <taxon>Burkholderiaceae</taxon>
        <taxon>Caballeronia</taxon>
    </lineage>
</organism>
<dbReference type="KEGG" id="buo:BRPE64_BCDS07200"/>
<dbReference type="Proteomes" id="UP000013966">
    <property type="component" value="Chromosome 2"/>
</dbReference>
<dbReference type="PATRIC" id="fig|758793.3.peg.3628"/>
<accession>R4X0A4</accession>
<dbReference type="InterPro" id="IPR005496">
    <property type="entry name" value="Integral_membrane_TerC"/>
</dbReference>
<comment type="subcellular location">
    <subcellularLocation>
        <location evidence="1">Membrane</location>
        <topology evidence="1">Multi-pass membrane protein</topology>
    </subcellularLocation>
</comment>
<evidence type="ECO:0000256" key="4">
    <source>
        <dbReference type="ARBA" id="ARBA00022989"/>
    </source>
</evidence>
<evidence type="ECO:0000256" key="1">
    <source>
        <dbReference type="ARBA" id="ARBA00004141"/>
    </source>
</evidence>
<dbReference type="HOGENOM" id="CLU_064910_0_0_4"/>
<feature type="transmembrane region" description="Helical" evidence="7">
    <location>
        <begin position="12"/>
        <end position="34"/>
    </location>
</feature>
<evidence type="ECO:0000256" key="7">
    <source>
        <dbReference type="SAM" id="Phobius"/>
    </source>
</evidence>
<evidence type="ECO:0000256" key="6">
    <source>
        <dbReference type="SAM" id="MobiDB-lite"/>
    </source>
</evidence>
<keyword evidence="3 7" id="KW-0812">Transmembrane</keyword>
<sequence length="276" mass="29954">MEYLLSLAADPAVWAALVTLIVMEVVLGIDNLVFISILSNKLPVAQRARTQRIGIMLALVMRLALLGTVAWIARLTEPVFSAFDHAFSWRDLILLAGGLFLVWKATKEMHHHVNRDAHDAPGVASSVGAMTAWAAIGQILLLDIVFSVDSIITAVGMTEHLPIMYIAVIFAVATMLFAAQPLSRFIERNPTIVTLALSFLLVIAMTLIAEGFGTHVPKGYIYAAMGFAGFVEGLNLFARRVKERREANARTQSTPGLSTETVTNAVDKPGNRALST</sequence>
<feature type="transmembrane region" description="Helical" evidence="7">
    <location>
        <begin position="219"/>
        <end position="238"/>
    </location>
</feature>
<keyword evidence="4 7" id="KW-1133">Transmembrane helix</keyword>
<feature type="transmembrane region" description="Helical" evidence="7">
    <location>
        <begin position="191"/>
        <end position="213"/>
    </location>
</feature>
<keyword evidence="5 7" id="KW-0472">Membrane</keyword>
<gene>
    <name evidence="8" type="ORF">BRPE64_BCDS07200</name>
</gene>
<feature type="transmembrane region" description="Helical" evidence="7">
    <location>
        <begin position="55"/>
        <end position="75"/>
    </location>
</feature>
<evidence type="ECO:0000313" key="8">
    <source>
        <dbReference type="EMBL" id="BAN25381.1"/>
    </source>
</evidence>
<dbReference type="Pfam" id="PF03741">
    <property type="entry name" value="TerC"/>
    <property type="match status" value="1"/>
</dbReference>
<feature type="compositionally biased region" description="Polar residues" evidence="6">
    <location>
        <begin position="249"/>
        <end position="264"/>
    </location>
</feature>
<name>R4X0A4_9BURK</name>
<feature type="transmembrane region" description="Helical" evidence="7">
    <location>
        <begin position="87"/>
        <end position="106"/>
    </location>
</feature>
<comment type="similarity">
    <text evidence="2">Belongs to the TerC family.</text>
</comment>
<dbReference type="STRING" id="758793.BRPE64_BCDS07200"/>
<dbReference type="PANTHER" id="PTHR30238:SF4">
    <property type="entry name" value="SLL1022 PROTEIN"/>
    <property type="match status" value="1"/>
</dbReference>
<feature type="transmembrane region" description="Helical" evidence="7">
    <location>
        <begin position="160"/>
        <end position="179"/>
    </location>
</feature>
<evidence type="ECO:0000256" key="3">
    <source>
        <dbReference type="ARBA" id="ARBA00022692"/>
    </source>
</evidence>